<evidence type="ECO:0000256" key="2">
    <source>
        <dbReference type="ARBA" id="ARBA00006275"/>
    </source>
</evidence>
<gene>
    <name evidence="9" type="ORF">FAZ15_01670</name>
</gene>
<proteinExistence type="inferred from homology"/>
<keyword evidence="3" id="KW-0732">Signal</keyword>
<evidence type="ECO:0000313" key="9">
    <source>
        <dbReference type="EMBL" id="TJZ63031.1"/>
    </source>
</evidence>
<protein>
    <submittedName>
        <fullName evidence="9">RagB/SusD family nutrient uptake outer membrane protein</fullName>
    </submittedName>
</protein>
<evidence type="ECO:0000256" key="6">
    <source>
        <dbReference type="PROSITE-ProRule" id="PRU00339"/>
    </source>
</evidence>
<dbReference type="InterPro" id="IPR019734">
    <property type="entry name" value="TPR_rpt"/>
</dbReference>
<dbReference type="OrthoDB" id="629561at2"/>
<sequence>MNNKRIKIYSALTVILMSALSCRNYVEIEEYGTRTLKSTNDYQYIVNNKANFENTSIFPIASSDDLTNVLSAAAANRLGAQNLNAYLWSETFLGDNQQDAGWNNLYKHVYIANEVLAGVMDSENGTINQKQVIASEAKVHRAFAYFCLANQYAPIYDPSLAATQAGLPLLLTPSLFQNLTRVPLQVVYAQILDDLVTAVDALPNKPRFNNHPSKLAVYILLSRVHLVMRNFEEAGKYADMALALDPQLLNVEEFLAETYPQPLEDPELVLSKMSAGSIVGPVNSEVLSLYNDTDLRLTYFMEEDASLGGFKYMKPTKSGSFFTVVGLSTPEIYLNRAEVYARDNNALKVVELLNILREKRFKETDYIPLSVADVQNDLLQAVINERRREFVCTEMRWYDMRRLTLDGKYFKTVTREYDGQKYTLEAGSPRFVFPVNQEILNLNPEIGQSPR</sequence>
<feature type="domain" description="SusD-like N-terminal" evidence="8">
    <location>
        <begin position="82"/>
        <end position="226"/>
    </location>
</feature>
<comment type="similarity">
    <text evidence="2">Belongs to the SusD family.</text>
</comment>
<dbReference type="Gene3D" id="1.25.40.390">
    <property type="match status" value="1"/>
</dbReference>
<dbReference type="InterPro" id="IPR011990">
    <property type="entry name" value="TPR-like_helical_dom_sf"/>
</dbReference>
<comment type="subcellular location">
    <subcellularLocation>
        <location evidence="1">Cell outer membrane</location>
    </subcellularLocation>
</comment>
<keyword evidence="6" id="KW-0802">TPR repeat</keyword>
<dbReference type="AlphaFoldDB" id="A0A4U0P6F1"/>
<evidence type="ECO:0000256" key="1">
    <source>
        <dbReference type="ARBA" id="ARBA00004442"/>
    </source>
</evidence>
<keyword evidence="4" id="KW-0472">Membrane</keyword>
<keyword evidence="5" id="KW-0998">Cell outer membrane</keyword>
<dbReference type="InterPro" id="IPR012944">
    <property type="entry name" value="SusD_RagB_dom"/>
</dbReference>
<feature type="repeat" description="TPR" evidence="6">
    <location>
        <begin position="215"/>
        <end position="248"/>
    </location>
</feature>
<dbReference type="Pfam" id="PF14322">
    <property type="entry name" value="SusD-like_3"/>
    <property type="match status" value="1"/>
</dbReference>
<keyword evidence="10" id="KW-1185">Reference proteome</keyword>
<evidence type="ECO:0000313" key="10">
    <source>
        <dbReference type="Proteomes" id="UP000306808"/>
    </source>
</evidence>
<evidence type="ECO:0000256" key="5">
    <source>
        <dbReference type="ARBA" id="ARBA00023237"/>
    </source>
</evidence>
<comment type="caution">
    <text evidence="9">The sequence shown here is derived from an EMBL/GenBank/DDBJ whole genome shotgun (WGS) entry which is preliminary data.</text>
</comment>
<evidence type="ECO:0000259" key="8">
    <source>
        <dbReference type="Pfam" id="PF14322"/>
    </source>
</evidence>
<dbReference type="PROSITE" id="PS51257">
    <property type="entry name" value="PROKAR_LIPOPROTEIN"/>
    <property type="match status" value="1"/>
</dbReference>
<dbReference type="SUPFAM" id="SSF48452">
    <property type="entry name" value="TPR-like"/>
    <property type="match status" value="1"/>
</dbReference>
<dbReference type="RefSeq" id="WP_136899487.1">
    <property type="nucleotide sequence ID" value="NZ_SUME01000001.1"/>
</dbReference>
<evidence type="ECO:0000256" key="4">
    <source>
        <dbReference type="ARBA" id="ARBA00023136"/>
    </source>
</evidence>
<reference evidence="9 10" key="1">
    <citation type="submission" date="2019-04" db="EMBL/GenBank/DDBJ databases">
        <title>Sphingobacterium olei sp. nov., isolated from oil-contaminated soil.</title>
        <authorList>
            <person name="Liu B."/>
        </authorList>
    </citation>
    <scope>NUCLEOTIDE SEQUENCE [LARGE SCALE GENOMIC DNA]</scope>
    <source>
        <strain evidence="9 10">HAL-9</strain>
    </source>
</reference>
<dbReference type="GO" id="GO:0009279">
    <property type="term" value="C:cell outer membrane"/>
    <property type="evidence" value="ECO:0007669"/>
    <property type="project" value="UniProtKB-SubCell"/>
</dbReference>
<dbReference type="PROSITE" id="PS50005">
    <property type="entry name" value="TPR"/>
    <property type="match status" value="1"/>
</dbReference>
<dbReference type="Pfam" id="PF07980">
    <property type="entry name" value="SusD_RagB"/>
    <property type="match status" value="1"/>
</dbReference>
<name>A0A4U0P6F1_9SPHI</name>
<dbReference type="EMBL" id="SUME01000001">
    <property type="protein sequence ID" value="TJZ63031.1"/>
    <property type="molecule type" value="Genomic_DNA"/>
</dbReference>
<dbReference type="Proteomes" id="UP000306808">
    <property type="component" value="Unassembled WGS sequence"/>
</dbReference>
<dbReference type="InterPro" id="IPR033985">
    <property type="entry name" value="SusD-like_N"/>
</dbReference>
<evidence type="ECO:0000256" key="3">
    <source>
        <dbReference type="ARBA" id="ARBA00022729"/>
    </source>
</evidence>
<feature type="domain" description="RagB/SusD" evidence="7">
    <location>
        <begin position="331"/>
        <end position="450"/>
    </location>
</feature>
<accession>A0A4U0P6F1</accession>
<organism evidence="9 10">
    <name type="scientific">Sphingobacterium olei</name>
    <dbReference type="NCBI Taxonomy" id="2571155"/>
    <lineage>
        <taxon>Bacteria</taxon>
        <taxon>Pseudomonadati</taxon>
        <taxon>Bacteroidota</taxon>
        <taxon>Sphingobacteriia</taxon>
        <taxon>Sphingobacteriales</taxon>
        <taxon>Sphingobacteriaceae</taxon>
        <taxon>Sphingobacterium</taxon>
    </lineage>
</organism>
<evidence type="ECO:0000259" key="7">
    <source>
        <dbReference type="Pfam" id="PF07980"/>
    </source>
</evidence>